<proteinExistence type="predicted"/>
<dbReference type="GeneID" id="63769905"/>
<dbReference type="OrthoDB" id="5279008at2759"/>
<dbReference type="CDD" id="cd09917">
    <property type="entry name" value="F-box_SF"/>
    <property type="match status" value="1"/>
</dbReference>
<dbReference type="RefSeq" id="XP_040709265.1">
    <property type="nucleotide sequence ID" value="XM_040853693.1"/>
</dbReference>
<evidence type="ECO:0000313" key="1">
    <source>
        <dbReference type="EMBL" id="ORY54577.1"/>
    </source>
</evidence>
<dbReference type="AlphaFoldDB" id="A0A1Y2D5U6"/>
<dbReference type="STRING" id="1141098.A0A1Y2D5U6"/>
<dbReference type="InterPro" id="IPR032675">
    <property type="entry name" value="LRR_dom_sf"/>
</dbReference>
<comment type="caution">
    <text evidence="1">The sequence shown here is derived from an EMBL/GenBank/DDBJ whole genome shotgun (WGS) entry which is preliminary data.</text>
</comment>
<accession>A0A1Y2D5U6</accession>
<protein>
    <recommendedName>
        <fullName evidence="3">F-box domain-containing protein</fullName>
    </recommendedName>
</protein>
<dbReference type="SUPFAM" id="SSF52047">
    <property type="entry name" value="RNI-like"/>
    <property type="match status" value="1"/>
</dbReference>
<dbReference type="EMBL" id="MCFJ01000033">
    <property type="protein sequence ID" value="ORY54577.1"/>
    <property type="molecule type" value="Genomic_DNA"/>
</dbReference>
<dbReference type="Gene3D" id="3.80.10.10">
    <property type="entry name" value="Ribonuclease Inhibitor"/>
    <property type="match status" value="1"/>
</dbReference>
<name>A0A1Y2D5U6_9PEZI</name>
<sequence length="423" mass="47776">MLGTLPNELIAQIVNYLDHKPDLCALHSASRRLHAVSWPAFGACCFSTVRTDLSKDSMIKLEGIANHQQLRHFVRDLHILWVFRDQPLGRGNFWPRDNAGRVQFDSPSVIALNDLLVNKLINCRSFHVENYVGAIHTTDIQHPEWGLSNLSPSDAVAVLFSIIARAQLPVEAFRINLKENLASYRLPPSGPQEESFRNAWASHLQQLHLSWLLRRDDAFQRALDLVTTATCLKKLCLQWPELSSSMTTAPSGLLQGFLAAENLPRLTHFKLMAPQDMSRITISELLFRLKDSLVFLHFVHVGLRSGTWKEILSDLHGNFPRLEYLTIHNCLEGLQRKGVFFCPFLEHPVMPALGGFELVQLRYGEWEGVSGVRYVGKDMDSALDLMGISIYGTGGHPIGRRAANGVMHPRVKTRFELSDEDLF</sequence>
<keyword evidence="2" id="KW-1185">Reference proteome</keyword>
<dbReference type="Proteomes" id="UP000193689">
    <property type="component" value="Unassembled WGS sequence"/>
</dbReference>
<organism evidence="1 2">
    <name type="scientific">Pseudomassariella vexata</name>
    <dbReference type="NCBI Taxonomy" id="1141098"/>
    <lineage>
        <taxon>Eukaryota</taxon>
        <taxon>Fungi</taxon>
        <taxon>Dikarya</taxon>
        <taxon>Ascomycota</taxon>
        <taxon>Pezizomycotina</taxon>
        <taxon>Sordariomycetes</taxon>
        <taxon>Xylariomycetidae</taxon>
        <taxon>Amphisphaeriales</taxon>
        <taxon>Pseudomassariaceae</taxon>
        <taxon>Pseudomassariella</taxon>
    </lineage>
</organism>
<evidence type="ECO:0000313" key="2">
    <source>
        <dbReference type="Proteomes" id="UP000193689"/>
    </source>
</evidence>
<evidence type="ECO:0008006" key="3">
    <source>
        <dbReference type="Google" id="ProtNLM"/>
    </source>
</evidence>
<dbReference type="InParanoid" id="A0A1Y2D5U6"/>
<reference evidence="1 2" key="1">
    <citation type="submission" date="2016-07" db="EMBL/GenBank/DDBJ databases">
        <title>Pervasive Adenine N6-methylation of Active Genes in Fungi.</title>
        <authorList>
            <consortium name="DOE Joint Genome Institute"/>
            <person name="Mondo S.J."/>
            <person name="Dannebaum R.O."/>
            <person name="Kuo R.C."/>
            <person name="Labutti K."/>
            <person name="Haridas S."/>
            <person name="Kuo A."/>
            <person name="Salamov A."/>
            <person name="Ahrendt S.R."/>
            <person name="Lipzen A."/>
            <person name="Sullivan W."/>
            <person name="Andreopoulos W.B."/>
            <person name="Clum A."/>
            <person name="Lindquist E."/>
            <person name="Daum C."/>
            <person name="Ramamoorthy G.K."/>
            <person name="Gryganskyi A."/>
            <person name="Culley D."/>
            <person name="Magnuson J.K."/>
            <person name="James T.Y."/>
            <person name="O'Malley M.A."/>
            <person name="Stajich J.E."/>
            <person name="Spatafora J.W."/>
            <person name="Visel A."/>
            <person name="Grigoriev I.V."/>
        </authorList>
    </citation>
    <scope>NUCLEOTIDE SEQUENCE [LARGE SCALE GENOMIC DNA]</scope>
    <source>
        <strain evidence="1 2">CBS 129021</strain>
    </source>
</reference>
<gene>
    <name evidence="1" type="ORF">BCR38DRAFT_148244</name>
</gene>